<dbReference type="AlphaFoldDB" id="A0A1X0NJK5"/>
<feature type="compositionally biased region" description="Acidic residues" evidence="7">
    <location>
        <begin position="72"/>
        <end position="83"/>
    </location>
</feature>
<dbReference type="GeneID" id="39989402"/>
<comment type="subcellular location">
    <subcellularLocation>
        <location evidence="1">Nucleus</location>
    </subcellularLocation>
</comment>
<dbReference type="Proteomes" id="UP000192257">
    <property type="component" value="Unassembled WGS sequence"/>
</dbReference>
<dbReference type="GO" id="GO:0005732">
    <property type="term" value="C:sno(s)RNA-containing ribonucleoprotein complex"/>
    <property type="evidence" value="ECO:0007669"/>
    <property type="project" value="InterPro"/>
</dbReference>
<proteinExistence type="predicted"/>
<feature type="region of interest" description="Disordered" evidence="7">
    <location>
        <begin position="234"/>
        <end position="263"/>
    </location>
</feature>
<name>A0A1X0NJK5_9TRYP</name>
<feature type="region of interest" description="Disordered" evidence="7">
    <location>
        <begin position="1"/>
        <end position="92"/>
    </location>
</feature>
<reference evidence="8 9" key="1">
    <citation type="submission" date="2017-03" db="EMBL/GenBank/DDBJ databases">
        <title>An alternative strategy for trypanosome survival in the mammalian bloodstream revealed through genome and transcriptome analysis of the ubiquitous bovine parasite Trypanosoma (Megatrypanum) theileri.</title>
        <authorList>
            <person name="Kelly S."/>
            <person name="Ivens A."/>
            <person name="Mott A."/>
            <person name="O'Neill E."/>
            <person name="Emms D."/>
            <person name="Macleod O."/>
            <person name="Voorheis P."/>
            <person name="Matthews J."/>
            <person name="Matthews K."/>
            <person name="Carrington M."/>
        </authorList>
    </citation>
    <scope>NUCLEOTIDE SEQUENCE [LARGE SCALE GENOMIC DNA]</scope>
    <source>
        <strain evidence="8">Edinburgh</strain>
    </source>
</reference>
<sequence length="417" mass="45990">MASLSLSSSNEIEEDVRGVQPRRCVSLSSVDSEPIPKRRRTDTQSHHGDHEEEAQQSHSQSQQHTSAHHDVDDLDDVDSDAEENDAHTSTPAALRDVGIGALAATHAALMRGPAGLPLRRIPLNAVSEAAIATITAVMGPHMVPRLEEEEEEKEEGKEEDHRVGIPSTTTTTVSLTREEILVVVADHAEGALVLDAGTRVCLADGTVVGVIAAVMGPVHACAYAIASYYHKHQQQQQQQQEEKEKKEEEELSSSSLLPPLEPGTLLSYDLTTHRILHDPLAQCDTRRGTDASYINDEELPPHARPDFSDDEAERQWKTQRRMHKRSEHHHHRQHTHAEEELSSDEEPVEVDWEKINALEACLQVQSTTTIPITITNSSSNSGTVGITATLEKEEEKKEKGVPSSCHTKLVIPPWVTN</sequence>
<dbReference type="InterPro" id="IPR040309">
    <property type="entry name" value="Naf1"/>
</dbReference>
<evidence type="ECO:0000256" key="2">
    <source>
        <dbReference type="ARBA" id="ARBA00022517"/>
    </source>
</evidence>
<evidence type="ECO:0000313" key="9">
    <source>
        <dbReference type="Proteomes" id="UP000192257"/>
    </source>
</evidence>
<gene>
    <name evidence="8" type="ORF">TM35_000391060</name>
</gene>
<evidence type="ECO:0000256" key="4">
    <source>
        <dbReference type="ARBA" id="ARBA00022553"/>
    </source>
</evidence>
<keyword evidence="3" id="KW-0698">rRNA processing</keyword>
<evidence type="ECO:0000313" key="8">
    <source>
        <dbReference type="EMBL" id="ORC84932.1"/>
    </source>
</evidence>
<dbReference type="GO" id="GO:0003723">
    <property type="term" value="F:RNA binding"/>
    <property type="evidence" value="ECO:0007669"/>
    <property type="project" value="UniProtKB-KW"/>
</dbReference>
<feature type="compositionally biased region" description="Basic and acidic residues" evidence="7">
    <location>
        <begin position="41"/>
        <end position="55"/>
    </location>
</feature>
<keyword evidence="9" id="KW-1185">Reference proteome</keyword>
<dbReference type="GO" id="GO:0000493">
    <property type="term" value="P:box H/ACA snoRNP assembly"/>
    <property type="evidence" value="ECO:0007669"/>
    <property type="project" value="InterPro"/>
</dbReference>
<dbReference type="GO" id="GO:0005634">
    <property type="term" value="C:nucleus"/>
    <property type="evidence" value="ECO:0007669"/>
    <property type="project" value="UniProtKB-SubCell"/>
</dbReference>
<dbReference type="OrthoDB" id="21550at2759"/>
<dbReference type="RefSeq" id="XP_028878998.1">
    <property type="nucleotide sequence ID" value="XM_029029622.1"/>
</dbReference>
<dbReference type="STRING" id="67003.A0A1X0NJK5"/>
<dbReference type="VEuPathDB" id="TriTrypDB:TM35_000391060"/>
<evidence type="ECO:0000256" key="3">
    <source>
        <dbReference type="ARBA" id="ARBA00022552"/>
    </source>
</evidence>
<feature type="region of interest" description="Disordered" evidence="7">
    <location>
        <begin position="292"/>
        <end position="346"/>
    </location>
</feature>
<dbReference type="Pfam" id="PF04410">
    <property type="entry name" value="Gar1"/>
    <property type="match status" value="1"/>
</dbReference>
<evidence type="ECO:0000256" key="1">
    <source>
        <dbReference type="ARBA" id="ARBA00004123"/>
    </source>
</evidence>
<keyword evidence="6" id="KW-0539">Nucleus</keyword>
<evidence type="ECO:0000256" key="5">
    <source>
        <dbReference type="ARBA" id="ARBA00022884"/>
    </source>
</evidence>
<dbReference type="GO" id="GO:0006364">
    <property type="term" value="P:rRNA processing"/>
    <property type="evidence" value="ECO:0007669"/>
    <property type="project" value="UniProtKB-KW"/>
</dbReference>
<dbReference type="GO" id="GO:0001522">
    <property type="term" value="P:pseudouridine synthesis"/>
    <property type="evidence" value="ECO:0007669"/>
    <property type="project" value="InterPro"/>
</dbReference>
<feature type="compositionally biased region" description="Low complexity" evidence="7">
    <location>
        <begin position="56"/>
        <end position="65"/>
    </location>
</feature>
<dbReference type="PANTHER" id="PTHR31633:SF1">
    <property type="entry name" value="H_ACA RIBONUCLEOPROTEIN COMPLEX NON-CORE SUBUNIT NAF1"/>
    <property type="match status" value="1"/>
</dbReference>
<comment type="caution">
    <text evidence="8">The sequence shown here is derived from an EMBL/GenBank/DDBJ whole genome shotgun (WGS) entry which is preliminary data.</text>
</comment>
<dbReference type="EMBL" id="NBCO01000039">
    <property type="protein sequence ID" value="ORC84932.1"/>
    <property type="molecule type" value="Genomic_DNA"/>
</dbReference>
<keyword evidence="4" id="KW-0597">Phosphoprotein</keyword>
<accession>A0A1X0NJK5</accession>
<dbReference type="PANTHER" id="PTHR31633">
    <property type="entry name" value="H/ACA RIBONUCLEOPROTEIN COMPLEX NON-CORE SUBUNIT NAF1"/>
    <property type="match status" value="1"/>
</dbReference>
<protein>
    <submittedName>
        <fullName evidence="8">Uncharacterized protein</fullName>
    </submittedName>
</protein>
<evidence type="ECO:0000256" key="6">
    <source>
        <dbReference type="ARBA" id="ARBA00023242"/>
    </source>
</evidence>
<organism evidence="8 9">
    <name type="scientific">Trypanosoma theileri</name>
    <dbReference type="NCBI Taxonomy" id="67003"/>
    <lineage>
        <taxon>Eukaryota</taxon>
        <taxon>Discoba</taxon>
        <taxon>Euglenozoa</taxon>
        <taxon>Kinetoplastea</taxon>
        <taxon>Metakinetoplastina</taxon>
        <taxon>Trypanosomatida</taxon>
        <taxon>Trypanosomatidae</taxon>
        <taxon>Trypanosoma</taxon>
    </lineage>
</organism>
<keyword evidence="5" id="KW-0694">RNA-binding</keyword>
<dbReference type="InterPro" id="IPR038664">
    <property type="entry name" value="Gar1/Naf1_Cbf5-bd_sf"/>
</dbReference>
<dbReference type="InterPro" id="IPR007504">
    <property type="entry name" value="H/ACA_rnp_Gar1/Naf1"/>
</dbReference>
<keyword evidence="2" id="KW-0690">Ribosome biogenesis</keyword>
<dbReference type="Gene3D" id="2.40.10.230">
    <property type="entry name" value="Probable tRNA pseudouridine synthase domain"/>
    <property type="match status" value="1"/>
</dbReference>
<feature type="compositionally biased region" description="Basic residues" evidence="7">
    <location>
        <begin position="317"/>
        <end position="334"/>
    </location>
</feature>
<evidence type="ECO:0000256" key="7">
    <source>
        <dbReference type="SAM" id="MobiDB-lite"/>
    </source>
</evidence>